<evidence type="ECO:0000256" key="4">
    <source>
        <dbReference type="ARBA" id="ARBA00022989"/>
    </source>
</evidence>
<evidence type="ECO:0000313" key="7">
    <source>
        <dbReference type="EMBL" id="KAB8139040.1"/>
    </source>
</evidence>
<evidence type="ECO:0000256" key="1">
    <source>
        <dbReference type="ARBA" id="ARBA00004308"/>
    </source>
</evidence>
<evidence type="ECO:0000256" key="6">
    <source>
        <dbReference type="SAM" id="Phobius"/>
    </source>
</evidence>
<dbReference type="EMBL" id="WEID01000008">
    <property type="protein sequence ID" value="KAB8139040.1"/>
    <property type="molecule type" value="Genomic_DNA"/>
</dbReference>
<organism evidence="7 8">
    <name type="scientific">Gracilibacillus oryzae</name>
    <dbReference type="NCBI Taxonomy" id="1672701"/>
    <lineage>
        <taxon>Bacteria</taxon>
        <taxon>Bacillati</taxon>
        <taxon>Bacillota</taxon>
        <taxon>Bacilli</taxon>
        <taxon>Bacillales</taxon>
        <taxon>Bacillaceae</taxon>
        <taxon>Gracilibacillus</taxon>
    </lineage>
</organism>
<gene>
    <name evidence="7" type="ORF">F9U64_02255</name>
</gene>
<evidence type="ECO:0000256" key="5">
    <source>
        <dbReference type="ARBA" id="ARBA00023136"/>
    </source>
</evidence>
<keyword evidence="3 6" id="KW-0812">Transmembrane</keyword>
<evidence type="ECO:0000256" key="3">
    <source>
        <dbReference type="ARBA" id="ARBA00022692"/>
    </source>
</evidence>
<sequence length="378" mass="43226">MSVFITLLLMVIIGGLIGGVTNSLAIKMLFRPYEAKYIGKWKIPFTPGVIPKRRDQLAIQLGELVVNHLVTADSLQNKLQEKEVKDQVIQLFNKEFHHFLRKQLTVDMLLNKLEISIDKDKMEKKIGDFVLKKFEEFIDQHSNKSLEDWLTTGAEEEINSQLEQLTHHVYKQIIVLINQPSTKQKIEQMINEYAQSKGFFGNMLLSMISGEDLSAKVQDLLTDYFRSEDGYSMLQSVLDNEWKKLKQKPLSDFQPFLEKAFVKDAIRDVVIRNIPVENWLNQPVQTFILPLQTKIEHNILPKVVDLLLAKLTENVPAILANLKVEKMVEKQVASFPTARIEDIILSISRKEFKLITYLGALLGGVIGLIQGILFVLVG</sequence>
<dbReference type="InterPro" id="IPR007383">
    <property type="entry name" value="DUF445"/>
</dbReference>
<keyword evidence="5 6" id="KW-0472">Membrane</keyword>
<comment type="similarity">
    <text evidence="2">Belongs to the UPF0754 family.</text>
</comment>
<feature type="transmembrane region" description="Helical" evidence="6">
    <location>
        <begin position="6"/>
        <end position="30"/>
    </location>
</feature>
<keyword evidence="4 6" id="KW-1133">Transmembrane helix</keyword>
<dbReference type="Proteomes" id="UP000480246">
    <property type="component" value="Unassembled WGS sequence"/>
</dbReference>
<dbReference type="PANTHER" id="PTHR35791">
    <property type="entry name" value="UPF0754 MEMBRANE PROTEIN YHEB"/>
    <property type="match status" value="1"/>
</dbReference>
<dbReference type="OrthoDB" id="9787430at2"/>
<dbReference type="AlphaFoldDB" id="A0A7C8KSG4"/>
<comment type="subcellular location">
    <subcellularLocation>
        <location evidence="1">Endomembrane system</location>
    </subcellularLocation>
</comment>
<dbReference type="RefSeq" id="WP_153401224.1">
    <property type="nucleotide sequence ID" value="NZ_ML762424.1"/>
</dbReference>
<keyword evidence="8" id="KW-1185">Reference proteome</keyword>
<name>A0A7C8KSG4_9BACI</name>
<dbReference type="Pfam" id="PF04286">
    <property type="entry name" value="DUF445"/>
    <property type="match status" value="1"/>
</dbReference>
<proteinExistence type="inferred from homology"/>
<comment type="caution">
    <text evidence="7">The sequence shown here is derived from an EMBL/GenBank/DDBJ whole genome shotgun (WGS) entry which is preliminary data.</text>
</comment>
<evidence type="ECO:0000313" key="8">
    <source>
        <dbReference type="Proteomes" id="UP000480246"/>
    </source>
</evidence>
<dbReference type="GO" id="GO:0012505">
    <property type="term" value="C:endomembrane system"/>
    <property type="evidence" value="ECO:0007669"/>
    <property type="project" value="UniProtKB-SubCell"/>
</dbReference>
<accession>A0A7C8KSG4</accession>
<protein>
    <submittedName>
        <fullName evidence="7">DUF445 family protein</fullName>
    </submittedName>
</protein>
<reference evidence="7 8" key="1">
    <citation type="submission" date="2019-10" db="EMBL/GenBank/DDBJ databases">
        <title>Gracilibacillus sp. nov. isolated from rice seeds.</title>
        <authorList>
            <person name="He S."/>
        </authorList>
    </citation>
    <scope>NUCLEOTIDE SEQUENCE [LARGE SCALE GENOMIC DNA]</scope>
    <source>
        <strain evidence="7 8">TD8</strain>
    </source>
</reference>
<evidence type="ECO:0000256" key="2">
    <source>
        <dbReference type="ARBA" id="ARBA00008053"/>
    </source>
</evidence>
<feature type="transmembrane region" description="Helical" evidence="6">
    <location>
        <begin position="354"/>
        <end position="377"/>
    </location>
</feature>
<dbReference type="PANTHER" id="PTHR35791:SF1">
    <property type="entry name" value="UPF0754 MEMBRANE PROTEIN YHEB"/>
    <property type="match status" value="1"/>
</dbReference>